<name>A0A5D0UBR6_9ACTN</name>
<dbReference type="RefSeq" id="WP_148350919.1">
    <property type="nucleotide sequence ID" value="NZ_JBHSBF010000036.1"/>
</dbReference>
<comment type="caution">
    <text evidence="3">The sequence shown here is derived from an EMBL/GenBank/DDBJ whole genome shotgun (WGS) entry which is preliminary data.</text>
</comment>
<gene>
    <name evidence="3" type="ORF">FXF65_16920</name>
</gene>
<feature type="domain" description="L-lysine epsilon oxidase C-terminal" evidence="2">
    <location>
        <begin position="331"/>
        <end position="457"/>
    </location>
</feature>
<dbReference type="Pfam" id="PF18417">
    <property type="entry name" value="LodA_C"/>
    <property type="match status" value="1"/>
</dbReference>
<evidence type="ECO:0000259" key="1">
    <source>
        <dbReference type="Pfam" id="PF17990"/>
    </source>
</evidence>
<accession>A0A5D0UBR6</accession>
<evidence type="ECO:0000259" key="2">
    <source>
        <dbReference type="Pfam" id="PF18417"/>
    </source>
</evidence>
<dbReference type="EMBL" id="VSFF01000006">
    <property type="protein sequence ID" value="TYC14529.1"/>
    <property type="molecule type" value="Genomic_DNA"/>
</dbReference>
<proteinExistence type="predicted"/>
<organism evidence="3 4">
    <name type="scientific">Actinomadura syzygii</name>
    <dbReference type="NCBI Taxonomy" id="1427538"/>
    <lineage>
        <taxon>Bacteria</taxon>
        <taxon>Bacillati</taxon>
        <taxon>Actinomycetota</taxon>
        <taxon>Actinomycetes</taxon>
        <taxon>Streptosporangiales</taxon>
        <taxon>Thermomonosporaceae</taxon>
        <taxon>Actinomadura</taxon>
    </lineage>
</organism>
<evidence type="ECO:0000313" key="4">
    <source>
        <dbReference type="Proteomes" id="UP000322634"/>
    </source>
</evidence>
<dbReference type="Pfam" id="PF17990">
    <property type="entry name" value="LodA_N"/>
    <property type="match status" value="1"/>
</dbReference>
<evidence type="ECO:0000313" key="3">
    <source>
        <dbReference type="EMBL" id="TYC14529.1"/>
    </source>
</evidence>
<dbReference type="InterPro" id="IPR041173">
    <property type="entry name" value="LodA_C"/>
</dbReference>
<sequence length="753" mass="82345">MAEISIADVTKVEIHPAIGIARVGDSDEYFIGPEVPGAVPEPPGNTLETKFKDAQGRVKRQAARFRCFGYDDHGKYVELTGKAEVTIKWEVTLANKKAAAPVFPDGEERRNKGQQEKDLIIAPGSRGIVGTKTTTPPAPVAFDNGRVKFTIGTVAKVIDKIYLGELRTDENGCLLVLGGRGLSQRHPGAKLEETFNNANWCDDVSDGPVRAEATIKVGGAERKFTAEPAWVLAAPPKFAPEAESPTSLWDQIMHAFGVKAPARPSYVHDVFPILQSPRTMKGVSQASAGHHGWRHPVTDEPTRRRVFKRIGDPTKNGTGGTDSLMPQLTELTKEYPSLTPRQYEIMKKWHAGTFDNDWKAEWGYDRPPFASFPITPDGLDRAALHACVGAAFFPGIEGGRFLIEKKDGKPKNWKTPYPRLRFASHVKPGDVTARMAIPWQADFYACGPVWWPAPRPNEVVPRNKTNYVAWDRNVSVDEGMINKWSQLGYVLRDADGRWVEVARSLPSPTARELTRVVHEVGAAVSGPEPLWPDVGRLAADLAGAAVLSFGQATTEKERPHTWPLWLTELDGELTVEIRCADLDRLEVRLAPPMGPALAPGDFGLVTSRADGRLELRVELPFHVQAGRYARAGLWRVDVSADREVVYQFAATADSLITFPAVTTAGQDGSISARVDFTGAPISDGTAVVQPLSPELELEEVALRSEGATGAAADRVAGQVAIQKAEHLRIQVTGTSPMGHPFVRERLLRTDELP</sequence>
<dbReference type="InterPro" id="IPR041168">
    <property type="entry name" value="LodA_N"/>
</dbReference>
<protein>
    <submittedName>
        <fullName evidence="3">Uncharacterized protein</fullName>
    </submittedName>
</protein>
<dbReference type="Proteomes" id="UP000322634">
    <property type="component" value="Unassembled WGS sequence"/>
</dbReference>
<dbReference type="OrthoDB" id="336698at2"/>
<keyword evidence="4" id="KW-1185">Reference proteome</keyword>
<feature type="domain" description="L-Lysine epsilon oxidase N-terminal" evidence="1">
    <location>
        <begin position="15"/>
        <end position="232"/>
    </location>
</feature>
<dbReference type="AlphaFoldDB" id="A0A5D0UBR6"/>
<reference evidence="3 4" key="1">
    <citation type="submission" date="2019-08" db="EMBL/GenBank/DDBJ databases">
        <title>Actinomadura sp. nov. CYP1-5 isolated from mountain soil.</title>
        <authorList>
            <person name="Songsumanus A."/>
            <person name="Kuncharoen N."/>
            <person name="Kudo T."/>
            <person name="Yuki M."/>
            <person name="Igarashi Y."/>
            <person name="Tanasupawat S."/>
        </authorList>
    </citation>
    <scope>NUCLEOTIDE SEQUENCE [LARGE SCALE GENOMIC DNA]</scope>
    <source>
        <strain evidence="3 4">GKU157</strain>
    </source>
</reference>